<dbReference type="EMBL" id="FTLW01000001">
    <property type="protein sequence ID" value="SIP98412.1"/>
    <property type="molecule type" value="Genomic_DNA"/>
</dbReference>
<dbReference type="OrthoDB" id="5293604at2"/>
<comment type="subcellular location">
    <subcellularLocation>
        <location evidence="5">Cytoplasm</location>
    </subcellularLocation>
    <text evidence="5">Associates with late stage pre-50S ribosomal subunits.</text>
</comment>
<dbReference type="STRING" id="1604334.SAMN05421546_0461"/>
<keyword evidence="4 5" id="KW-0694">RNA-binding</keyword>
<comment type="similarity">
    <text evidence="5">Belongs to the DarP family.</text>
</comment>
<dbReference type="Proteomes" id="UP000241788">
    <property type="component" value="Unassembled WGS sequence"/>
</dbReference>
<dbReference type="Pfam" id="PF04751">
    <property type="entry name" value="DarP"/>
    <property type="match status" value="1"/>
</dbReference>
<dbReference type="GO" id="GO:1902626">
    <property type="term" value="P:assembly of large subunit precursor of preribosome"/>
    <property type="evidence" value="ECO:0007669"/>
    <property type="project" value="UniProtKB-UniRule"/>
</dbReference>
<sequence>MRGHDEETGDFLSPSRSEQRREALDVLALAHVLVGKTVTELEKLPMDDALRAHVRDAARITSPIARKRAVAFLAKQMRKEEDETLDAIRDALDANSEGSRRQVALMHRAEDWRVRLIEGGDGALAAFIDENPGADRQRLRQLVRNAQDEAKRNKPPRAFRELYREVLAAVQSDADQTGDMDTEIDIDEEN</sequence>
<evidence type="ECO:0000256" key="3">
    <source>
        <dbReference type="ARBA" id="ARBA00022730"/>
    </source>
</evidence>
<evidence type="ECO:0000256" key="5">
    <source>
        <dbReference type="HAMAP-Rule" id="MF_00765"/>
    </source>
</evidence>
<evidence type="ECO:0000256" key="2">
    <source>
        <dbReference type="ARBA" id="ARBA00022517"/>
    </source>
</evidence>
<evidence type="ECO:0000256" key="1">
    <source>
        <dbReference type="ARBA" id="ARBA00022490"/>
    </source>
</evidence>
<name>A0A1N6P2Q5_9GAMM</name>
<dbReference type="PANTHER" id="PTHR38101">
    <property type="entry name" value="UPF0307 PROTEIN YJGA"/>
    <property type="match status" value="1"/>
</dbReference>
<accession>A0A1N6P2Q5</accession>
<dbReference type="CDD" id="cd16331">
    <property type="entry name" value="YjgA-like"/>
    <property type="match status" value="1"/>
</dbReference>
<gene>
    <name evidence="5" type="primary">darP</name>
    <name evidence="6" type="ORF">SAMN05421546_0461</name>
</gene>
<keyword evidence="2 5" id="KW-0690">Ribosome biogenesis</keyword>
<dbReference type="GO" id="GO:0005829">
    <property type="term" value="C:cytosol"/>
    <property type="evidence" value="ECO:0007669"/>
    <property type="project" value="TreeGrafter"/>
</dbReference>
<comment type="function">
    <text evidence="5">Member of a network of 50S ribosomal subunit biogenesis factors which assembles along the 30S-50S interface, preventing incorrect 23S rRNA structures from forming. Promotes peptidyl transferase center (PTC) maturation.</text>
</comment>
<organism evidence="6 7">
    <name type="scientific">Solilutibacter tolerans</name>
    <dbReference type="NCBI Taxonomy" id="1604334"/>
    <lineage>
        <taxon>Bacteria</taxon>
        <taxon>Pseudomonadati</taxon>
        <taxon>Pseudomonadota</taxon>
        <taxon>Gammaproteobacteria</taxon>
        <taxon>Lysobacterales</taxon>
        <taxon>Lysobacteraceae</taxon>
        <taxon>Solilutibacter</taxon>
    </lineage>
</organism>
<dbReference type="SUPFAM" id="SSF158710">
    <property type="entry name" value="PSPTO4464-like"/>
    <property type="match status" value="1"/>
</dbReference>
<dbReference type="InterPro" id="IPR006839">
    <property type="entry name" value="DarP"/>
</dbReference>
<dbReference type="NCBIfam" id="NF003593">
    <property type="entry name" value="PRK05255.1-1"/>
    <property type="match status" value="1"/>
</dbReference>
<protein>
    <recommendedName>
        <fullName evidence="5">Dual-action ribosomal maturation protein DarP</fullName>
    </recommendedName>
    <alternativeName>
        <fullName evidence="5">Large ribosomal subunit assembly factor DarP</fullName>
    </alternativeName>
</protein>
<evidence type="ECO:0000256" key="4">
    <source>
        <dbReference type="ARBA" id="ARBA00022884"/>
    </source>
</evidence>
<evidence type="ECO:0000313" key="6">
    <source>
        <dbReference type="EMBL" id="SIP98412.1"/>
    </source>
</evidence>
<dbReference type="GO" id="GO:0019843">
    <property type="term" value="F:rRNA binding"/>
    <property type="evidence" value="ECO:0007669"/>
    <property type="project" value="UniProtKB-UniRule"/>
</dbReference>
<keyword evidence="3 5" id="KW-0699">rRNA-binding</keyword>
<proteinExistence type="inferred from homology"/>
<keyword evidence="1 5" id="KW-0963">Cytoplasm</keyword>
<dbReference type="RefSeq" id="WP_076584854.1">
    <property type="nucleotide sequence ID" value="NZ_FTLW01000001.1"/>
</dbReference>
<keyword evidence="7" id="KW-1185">Reference proteome</keyword>
<dbReference type="InterPro" id="IPR023153">
    <property type="entry name" value="DarP_sf"/>
</dbReference>
<dbReference type="GO" id="GO:0043022">
    <property type="term" value="F:ribosome binding"/>
    <property type="evidence" value="ECO:0007669"/>
    <property type="project" value="UniProtKB-UniRule"/>
</dbReference>
<evidence type="ECO:0000313" key="7">
    <source>
        <dbReference type="Proteomes" id="UP000241788"/>
    </source>
</evidence>
<dbReference type="Gene3D" id="1.10.60.30">
    <property type="entry name" value="PSPTO4464-like domains"/>
    <property type="match status" value="2"/>
</dbReference>
<dbReference type="AlphaFoldDB" id="A0A1N6P2Q5"/>
<dbReference type="HAMAP" id="MF_00765">
    <property type="entry name" value="DarP"/>
    <property type="match status" value="1"/>
</dbReference>
<dbReference type="PIRSF" id="PIRSF016183">
    <property type="entry name" value="UCP016183"/>
    <property type="match status" value="1"/>
</dbReference>
<reference evidence="7" key="1">
    <citation type="submission" date="2017-01" db="EMBL/GenBank/DDBJ databases">
        <authorList>
            <person name="Varghese N."/>
            <person name="Submissions S."/>
        </authorList>
    </citation>
    <scope>NUCLEOTIDE SEQUENCE [LARGE SCALE GENOMIC DNA]</scope>
    <source>
        <strain evidence="7">UM1</strain>
    </source>
</reference>
<dbReference type="PANTHER" id="PTHR38101:SF1">
    <property type="entry name" value="UPF0307 PROTEIN YJGA"/>
    <property type="match status" value="1"/>
</dbReference>